<feature type="chain" id="PRO_5036962495" description="DUF4185 domain-containing protein" evidence="1">
    <location>
        <begin position="20"/>
        <end position="441"/>
    </location>
</feature>
<dbReference type="Proteomes" id="UP000676169">
    <property type="component" value="Chromosome"/>
</dbReference>
<proteinExistence type="predicted"/>
<protein>
    <recommendedName>
        <fullName evidence="4">DUF4185 domain-containing protein</fullName>
    </recommendedName>
</protein>
<dbReference type="AlphaFoldDB" id="A0A975G8P8"/>
<evidence type="ECO:0000256" key="1">
    <source>
        <dbReference type="SAM" id="SignalP"/>
    </source>
</evidence>
<dbReference type="EMBL" id="CP073100">
    <property type="protein sequence ID" value="QUE51402.1"/>
    <property type="molecule type" value="Genomic_DNA"/>
</dbReference>
<gene>
    <name evidence="2" type="ORF">KBB96_00545</name>
</gene>
<keyword evidence="3" id="KW-1185">Reference proteome</keyword>
<name>A0A975G8P8_9BACT</name>
<keyword evidence="1" id="KW-0732">Signal</keyword>
<reference evidence="2" key="1">
    <citation type="submission" date="2021-04" db="EMBL/GenBank/DDBJ databases">
        <title>Luteolibacter sp. 32A isolated from the skin of an Anderson's salamander (Ambystoma andersonii).</title>
        <authorList>
            <person name="Spergser J."/>
            <person name="Busse H.-J."/>
        </authorList>
    </citation>
    <scope>NUCLEOTIDE SEQUENCE</scope>
    <source>
        <strain evidence="2">32A</strain>
    </source>
</reference>
<evidence type="ECO:0000313" key="2">
    <source>
        <dbReference type="EMBL" id="QUE51402.1"/>
    </source>
</evidence>
<organism evidence="2 3">
    <name type="scientific">Luteolibacter ambystomatis</name>
    <dbReference type="NCBI Taxonomy" id="2824561"/>
    <lineage>
        <taxon>Bacteria</taxon>
        <taxon>Pseudomonadati</taxon>
        <taxon>Verrucomicrobiota</taxon>
        <taxon>Verrucomicrobiia</taxon>
        <taxon>Verrucomicrobiales</taxon>
        <taxon>Verrucomicrobiaceae</taxon>
        <taxon>Luteolibacter</taxon>
    </lineage>
</organism>
<evidence type="ECO:0000313" key="3">
    <source>
        <dbReference type="Proteomes" id="UP000676169"/>
    </source>
</evidence>
<dbReference type="KEGG" id="lamb:KBB96_00545"/>
<accession>A0A975G8P8</accession>
<dbReference type="RefSeq" id="WP_211631541.1">
    <property type="nucleotide sequence ID" value="NZ_CP073100.1"/>
</dbReference>
<feature type="signal peptide" evidence="1">
    <location>
        <begin position="1"/>
        <end position="19"/>
    </location>
</feature>
<evidence type="ECO:0008006" key="4">
    <source>
        <dbReference type="Google" id="ProtNLM"/>
    </source>
</evidence>
<sequence>MKIEALCGVLLFLAPTAFAEQPFALKIIDATTKRPVPLIRVTTTHQLSDYTDNAGMVTFDDPDLLGREVWFGISGHGYELKADGFGNRGVRVTPKPGECKTVEIPRVNIAERIQRLTGGGLLYHQHRFDGTATPPPAGLVFGCDTVDTAEHEGKRYWLWGDTSRPSYPLGNFNTTFATTPLKLDPNGPITYNYFTQPDGFVKGIAPIPGAGPTWLDSMISLKDKDGKPRLVATYAKIKPPMDVYERGLCEFDGKEQLFKKVREIPLDSKLFPSGHAFRSGDQIYFGQSTPNLRMPDRYESWLDANEWKAVTCDIAFTDAATGKAIKAHNGSVKWNPWRKKWISIFTESGGTSALGEIRYAEADAPEGPWRKSIKIITHQHYTFYNPVQHPEFSEDNGRVIWFEGTYTATFSGNPDPTPRHDYNQILYRLDLADPRMKVAQE</sequence>